<name>A0A2U1NW86_ARTAN</name>
<evidence type="ECO:0000313" key="3">
    <source>
        <dbReference type="Proteomes" id="UP000245207"/>
    </source>
</evidence>
<sequence length="301" mass="34315">MNNITKSHAADDSSSFTHLPDEMVLEILSKLIDFKTLCLCKLVSKRFCSIVHQVNTLCISSSIDASWECYWSAMLCLEKFGRLKSLCIQLPSFFDKNHLLFNWKIKCGNGVDSFIFLSPNSVYQDKQLYVKANGHQEDEAEELDSDSEKHDIAHEWLEGVFLTILLLMNPITNLPLLEDVAIADSFEKGRVSLNGEKVAELRNLPHSFSDVTELLKHYLNTPRRLSCCYVPLLELPFSGYVMKGVTLYIMGRNDLPAENFDSFMNIDLNDFKDKKEAAYSEAVMEILKKHRGDIKTIGTRL</sequence>
<gene>
    <name evidence="2" type="ORF">CTI12_AA129830</name>
</gene>
<dbReference type="InterPro" id="IPR036047">
    <property type="entry name" value="F-box-like_dom_sf"/>
</dbReference>
<dbReference type="AlphaFoldDB" id="A0A2U1NW86"/>
<keyword evidence="3" id="KW-1185">Reference proteome</keyword>
<dbReference type="PANTHER" id="PTHR31215">
    <property type="entry name" value="OS05G0510400 PROTEIN-RELATED"/>
    <property type="match status" value="1"/>
</dbReference>
<dbReference type="InterPro" id="IPR044809">
    <property type="entry name" value="AUF1-like"/>
</dbReference>
<dbReference type="Gene3D" id="1.20.1280.50">
    <property type="match status" value="1"/>
</dbReference>
<dbReference type="Pfam" id="PF12937">
    <property type="entry name" value="F-box-like"/>
    <property type="match status" value="1"/>
</dbReference>
<dbReference type="CDD" id="cd09917">
    <property type="entry name" value="F-box_SF"/>
    <property type="match status" value="1"/>
</dbReference>
<dbReference type="InterPro" id="IPR001810">
    <property type="entry name" value="F-box_dom"/>
</dbReference>
<evidence type="ECO:0000259" key="1">
    <source>
        <dbReference type="Pfam" id="PF12937"/>
    </source>
</evidence>
<evidence type="ECO:0000313" key="2">
    <source>
        <dbReference type="EMBL" id="PWA77748.1"/>
    </source>
</evidence>
<accession>A0A2U1NW86</accession>
<dbReference type="OrthoDB" id="812961at2759"/>
<proteinExistence type="predicted"/>
<feature type="domain" description="F-box" evidence="1">
    <location>
        <begin position="17"/>
        <end position="52"/>
    </location>
</feature>
<dbReference type="SUPFAM" id="SSF81383">
    <property type="entry name" value="F-box domain"/>
    <property type="match status" value="1"/>
</dbReference>
<dbReference type="Proteomes" id="UP000245207">
    <property type="component" value="Unassembled WGS sequence"/>
</dbReference>
<comment type="caution">
    <text evidence="2">The sequence shown here is derived from an EMBL/GenBank/DDBJ whole genome shotgun (WGS) entry which is preliminary data.</text>
</comment>
<organism evidence="2 3">
    <name type="scientific">Artemisia annua</name>
    <name type="common">Sweet wormwood</name>
    <dbReference type="NCBI Taxonomy" id="35608"/>
    <lineage>
        <taxon>Eukaryota</taxon>
        <taxon>Viridiplantae</taxon>
        <taxon>Streptophyta</taxon>
        <taxon>Embryophyta</taxon>
        <taxon>Tracheophyta</taxon>
        <taxon>Spermatophyta</taxon>
        <taxon>Magnoliopsida</taxon>
        <taxon>eudicotyledons</taxon>
        <taxon>Gunneridae</taxon>
        <taxon>Pentapetalae</taxon>
        <taxon>asterids</taxon>
        <taxon>campanulids</taxon>
        <taxon>Asterales</taxon>
        <taxon>Asteraceae</taxon>
        <taxon>Asteroideae</taxon>
        <taxon>Anthemideae</taxon>
        <taxon>Artemisiinae</taxon>
        <taxon>Artemisia</taxon>
    </lineage>
</organism>
<reference evidence="2 3" key="1">
    <citation type="journal article" date="2018" name="Mol. Plant">
        <title>The genome of Artemisia annua provides insight into the evolution of Asteraceae family and artemisinin biosynthesis.</title>
        <authorList>
            <person name="Shen Q."/>
            <person name="Zhang L."/>
            <person name="Liao Z."/>
            <person name="Wang S."/>
            <person name="Yan T."/>
            <person name="Shi P."/>
            <person name="Liu M."/>
            <person name="Fu X."/>
            <person name="Pan Q."/>
            <person name="Wang Y."/>
            <person name="Lv Z."/>
            <person name="Lu X."/>
            <person name="Zhang F."/>
            <person name="Jiang W."/>
            <person name="Ma Y."/>
            <person name="Chen M."/>
            <person name="Hao X."/>
            <person name="Li L."/>
            <person name="Tang Y."/>
            <person name="Lv G."/>
            <person name="Zhou Y."/>
            <person name="Sun X."/>
            <person name="Brodelius P.E."/>
            <person name="Rose J.K.C."/>
            <person name="Tang K."/>
        </authorList>
    </citation>
    <scope>NUCLEOTIDE SEQUENCE [LARGE SCALE GENOMIC DNA]</scope>
    <source>
        <strain evidence="3">cv. Huhao1</strain>
        <tissue evidence="2">Leaf</tissue>
    </source>
</reference>
<dbReference type="EMBL" id="PKPP01002081">
    <property type="protein sequence ID" value="PWA77748.1"/>
    <property type="molecule type" value="Genomic_DNA"/>
</dbReference>
<protein>
    <submittedName>
        <fullName evidence="2">F-box domain, Leucine-rich repeat domain, L domain-like protein</fullName>
    </submittedName>
</protein>